<dbReference type="Gene3D" id="2.40.30.10">
    <property type="entry name" value="Translation factors"/>
    <property type="match status" value="1"/>
</dbReference>
<dbReference type="Pfam" id="PF08021">
    <property type="entry name" value="FAD_binding_9"/>
    <property type="match status" value="1"/>
</dbReference>
<proteinExistence type="predicted"/>
<sequence>MIRVTLAGPDLAGFQEQAPADHVKLFFPERRGEPPLMPTVGPRGLERDARHVFRDYTVRAYWPADGELDIDFVVHGTGPAATWADNARPGDAVGVLGPRGSVLPPVGLDWYLLGGDETALPALSRWLEWLPAGARAYVFVEVADATEEQSLPTAAAATVTWLRRDRAPAGTNLLAEAVTTFDLPPGDGFAWVAGEAGSLRPIRRHLRERLPKDAFVVDGYWKRGETNFDHHAEQD</sequence>
<organism evidence="2 3">
    <name type="scientific">Pilimelia columellifera subsp. columellifera</name>
    <dbReference type="NCBI Taxonomy" id="706583"/>
    <lineage>
        <taxon>Bacteria</taxon>
        <taxon>Bacillati</taxon>
        <taxon>Actinomycetota</taxon>
        <taxon>Actinomycetes</taxon>
        <taxon>Micromonosporales</taxon>
        <taxon>Micromonosporaceae</taxon>
        <taxon>Pilimelia</taxon>
    </lineage>
</organism>
<dbReference type="Gene3D" id="3.40.50.80">
    <property type="entry name" value="Nucleotide-binding domain of ferredoxin-NADP reductase (FNR) module"/>
    <property type="match status" value="1"/>
</dbReference>
<protein>
    <submittedName>
        <fullName evidence="2">Siderophore-interacting protein</fullName>
    </submittedName>
</protein>
<gene>
    <name evidence="2" type="ORF">GCM10010201_05380</name>
</gene>
<dbReference type="PANTHER" id="PTHR30157:SF0">
    <property type="entry name" value="NADPH-DEPENDENT FERRIC-CHELATE REDUCTASE"/>
    <property type="match status" value="1"/>
</dbReference>
<dbReference type="Pfam" id="PF04954">
    <property type="entry name" value="SIP"/>
    <property type="match status" value="1"/>
</dbReference>
<dbReference type="InterPro" id="IPR039374">
    <property type="entry name" value="SIP_fam"/>
</dbReference>
<dbReference type="Proteomes" id="UP001499978">
    <property type="component" value="Unassembled WGS sequence"/>
</dbReference>
<dbReference type="InterPro" id="IPR007037">
    <property type="entry name" value="SIP_rossman_dom"/>
</dbReference>
<reference evidence="2 3" key="1">
    <citation type="journal article" date="2019" name="Int. J. Syst. Evol. Microbiol.">
        <title>The Global Catalogue of Microorganisms (GCM) 10K type strain sequencing project: providing services to taxonomists for standard genome sequencing and annotation.</title>
        <authorList>
            <consortium name="The Broad Institute Genomics Platform"/>
            <consortium name="The Broad Institute Genome Sequencing Center for Infectious Disease"/>
            <person name="Wu L."/>
            <person name="Ma J."/>
        </authorList>
    </citation>
    <scope>NUCLEOTIDE SEQUENCE [LARGE SCALE GENOMIC DNA]</scope>
    <source>
        <strain evidence="2 3">JCM 3367</strain>
    </source>
</reference>
<keyword evidence="3" id="KW-1185">Reference proteome</keyword>
<evidence type="ECO:0000313" key="3">
    <source>
        <dbReference type="Proteomes" id="UP001499978"/>
    </source>
</evidence>
<feature type="domain" description="FAD-binding FR-type" evidence="1">
    <location>
        <begin position="1"/>
        <end position="105"/>
    </location>
</feature>
<dbReference type="CDD" id="cd06193">
    <property type="entry name" value="siderophore_interacting"/>
    <property type="match status" value="1"/>
</dbReference>
<name>A0ABN3N1N0_9ACTN</name>
<dbReference type="SUPFAM" id="SSF63380">
    <property type="entry name" value="Riboflavin synthase domain-like"/>
    <property type="match status" value="1"/>
</dbReference>
<dbReference type="InterPro" id="IPR017927">
    <property type="entry name" value="FAD-bd_FR_type"/>
</dbReference>
<dbReference type="InterPro" id="IPR039261">
    <property type="entry name" value="FNR_nucleotide-bd"/>
</dbReference>
<dbReference type="InterPro" id="IPR013113">
    <property type="entry name" value="SIP_FAD-bd"/>
</dbReference>
<accession>A0ABN3N1N0</accession>
<dbReference type="PANTHER" id="PTHR30157">
    <property type="entry name" value="FERRIC REDUCTASE, NADPH-DEPENDENT"/>
    <property type="match status" value="1"/>
</dbReference>
<dbReference type="InterPro" id="IPR017938">
    <property type="entry name" value="Riboflavin_synthase-like_b-brl"/>
</dbReference>
<dbReference type="PROSITE" id="PS51384">
    <property type="entry name" value="FAD_FR"/>
    <property type="match status" value="1"/>
</dbReference>
<evidence type="ECO:0000259" key="1">
    <source>
        <dbReference type="PROSITE" id="PS51384"/>
    </source>
</evidence>
<comment type="caution">
    <text evidence="2">The sequence shown here is derived from an EMBL/GenBank/DDBJ whole genome shotgun (WGS) entry which is preliminary data.</text>
</comment>
<dbReference type="EMBL" id="BAAARY010000001">
    <property type="protein sequence ID" value="GAA2512840.1"/>
    <property type="molecule type" value="Genomic_DNA"/>
</dbReference>
<evidence type="ECO:0000313" key="2">
    <source>
        <dbReference type="EMBL" id="GAA2512840.1"/>
    </source>
</evidence>